<proteinExistence type="predicted"/>
<accession>A0A6B3QSZ3</accession>
<reference evidence="1" key="1">
    <citation type="journal article" date="2020" name="Microorganisms">
        <title>Isolation, Genomic and Metabolomic Characterization of Streptomyces tendae VITAKN with Quorum Sensing Inhibitory Activity from Southern India.</title>
        <authorList>
            <person name="Ishaque N.M."/>
            <person name="Burgsdorf I."/>
            <person name="Limlingan Malit J.J."/>
            <person name="Saha S."/>
            <person name="Teta R."/>
            <person name="Ewe D."/>
            <person name="Kannabiran K."/>
            <person name="Hrouzek P."/>
            <person name="Steindler L."/>
            <person name="Costantino V."/>
            <person name="Saurav K."/>
        </authorList>
    </citation>
    <scope>NUCLEOTIDE SEQUENCE</scope>
    <source>
        <strain evidence="1">VITAKN</strain>
    </source>
</reference>
<gene>
    <name evidence="1" type="ORF">GUR47_21540</name>
</gene>
<protein>
    <submittedName>
        <fullName evidence="1">Uncharacterized protein</fullName>
    </submittedName>
</protein>
<organism evidence="1">
    <name type="scientific">Streptomyces tendae</name>
    <dbReference type="NCBI Taxonomy" id="1932"/>
    <lineage>
        <taxon>Bacteria</taxon>
        <taxon>Bacillati</taxon>
        <taxon>Actinomycetota</taxon>
        <taxon>Actinomycetes</taxon>
        <taxon>Kitasatosporales</taxon>
        <taxon>Streptomycetaceae</taxon>
        <taxon>Streptomyces</taxon>
    </lineage>
</organism>
<dbReference type="RefSeq" id="WP_161381953.1">
    <property type="nucleotide sequence ID" value="NZ_JAAIFS010000004.1"/>
</dbReference>
<dbReference type="EMBL" id="JAAIFS010000004">
    <property type="protein sequence ID" value="NEV89234.1"/>
    <property type="molecule type" value="Genomic_DNA"/>
</dbReference>
<name>A0A6B3QSZ3_STRTE</name>
<sequence>MHDRPRVPTLSLTRIVLTCGRNVDLTELRLTPTYDAMSESYPCRPVNDLRIRALLHTAARMSPTVPVHLIPPPREYPDQYAGALGAVETLPRVACVGRFSSMPLTPANDPVAYRSGLTVIWFQPTTRIPDPYDTDPALRDIDWTTLALDYELRDPSAELQNLPTGL</sequence>
<evidence type="ECO:0000313" key="1">
    <source>
        <dbReference type="EMBL" id="NEV89234.1"/>
    </source>
</evidence>
<dbReference type="AlphaFoldDB" id="A0A6B3QSZ3"/>
<comment type="caution">
    <text evidence="1">The sequence shown here is derived from an EMBL/GenBank/DDBJ whole genome shotgun (WGS) entry which is preliminary data.</text>
</comment>